<name>A0A4Z0QAK0_9BACT</name>
<keyword evidence="3" id="KW-1185">Reference proteome</keyword>
<dbReference type="Pfam" id="PF10677">
    <property type="entry name" value="DUF2490"/>
    <property type="match status" value="1"/>
</dbReference>
<accession>A0A4Z0QAK0</accession>
<dbReference type="OrthoDB" id="1118734at2"/>
<sequence length="264" mass="28807">MLARPTSLLFATLALLITGTEQAWAQSAGSGPGLGQPRRAGTATWLALTSDTRLADHWGAHAEVQGRRTSGGAARQNLLRLGINYHASAALVFSAGYAHVLTFPSGDFSAVTQLPEHRVYEQLQLHDSHGRLQLLHRYRLEQRWVQLADQPAPVYLNRIRYQLRLTYPLSAPTLQPGGAYLVAADELFLGFGANVQHGIFDQNRAYAAVGYQISKALALEAGYLNQLLQPYSATDFGSMHSVQIGLTFNPEFRPTGTLASAQPQ</sequence>
<comment type="caution">
    <text evidence="2">The sequence shown here is derived from an EMBL/GenBank/DDBJ whole genome shotgun (WGS) entry which is preliminary data.</text>
</comment>
<dbReference type="RefSeq" id="WP_135394977.1">
    <property type="nucleotide sequence ID" value="NZ_SRMB01000002.1"/>
</dbReference>
<evidence type="ECO:0000256" key="1">
    <source>
        <dbReference type="SAM" id="SignalP"/>
    </source>
</evidence>
<feature type="chain" id="PRO_5021501854" evidence="1">
    <location>
        <begin position="26"/>
        <end position="264"/>
    </location>
</feature>
<reference evidence="2 3" key="1">
    <citation type="submission" date="2019-04" db="EMBL/GenBank/DDBJ databases">
        <authorList>
            <person name="Feng G."/>
            <person name="Zhang J."/>
            <person name="Zhu H."/>
        </authorList>
    </citation>
    <scope>NUCLEOTIDE SEQUENCE [LARGE SCALE GENOMIC DNA]</scope>
    <source>
        <strain evidence="2 3">9PBR-1</strain>
    </source>
</reference>
<evidence type="ECO:0000313" key="2">
    <source>
        <dbReference type="EMBL" id="TGE27050.1"/>
    </source>
</evidence>
<gene>
    <name evidence="2" type="ORF">E5K02_11640</name>
</gene>
<dbReference type="EMBL" id="SRMB01000002">
    <property type="protein sequence ID" value="TGE27050.1"/>
    <property type="molecule type" value="Genomic_DNA"/>
</dbReference>
<organism evidence="2 3">
    <name type="scientific">Hymenobacter metallicola</name>
    <dbReference type="NCBI Taxonomy" id="2563114"/>
    <lineage>
        <taxon>Bacteria</taxon>
        <taxon>Pseudomonadati</taxon>
        <taxon>Bacteroidota</taxon>
        <taxon>Cytophagia</taxon>
        <taxon>Cytophagales</taxon>
        <taxon>Hymenobacteraceae</taxon>
        <taxon>Hymenobacter</taxon>
    </lineage>
</organism>
<dbReference type="AlphaFoldDB" id="A0A4Z0QAK0"/>
<dbReference type="InterPro" id="IPR019619">
    <property type="entry name" value="DUF2490"/>
</dbReference>
<evidence type="ECO:0000313" key="3">
    <source>
        <dbReference type="Proteomes" id="UP000298471"/>
    </source>
</evidence>
<protein>
    <submittedName>
        <fullName evidence="2">DUF2490 domain-containing protein</fullName>
    </submittedName>
</protein>
<keyword evidence="1" id="KW-0732">Signal</keyword>
<feature type="signal peptide" evidence="1">
    <location>
        <begin position="1"/>
        <end position="25"/>
    </location>
</feature>
<dbReference type="Proteomes" id="UP000298471">
    <property type="component" value="Unassembled WGS sequence"/>
</dbReference>
<proteinExistence type="predicted"/>